<proteinExistence type="predicted"/>
<reference evidence="1" key="1">
    <citation type="submission" date="2020-07" db="EMBL/GenBank/DDBJ databases">
        <authorList>
            <person name="Lin J."/>
        </authorList>
    </citation>
    <scope>NUCLEOTIDE SEQUENCE</scope>
</reference>
<dbReference type="AlphaFoldDB" id="A0A6V7QSM8"/>
<gene>
    <name evidence="1" type="ORF">CB5_LOCUS29374</name>
</gene>
<organism evidence="1">
    <name type="scientific">Ananas comosus var. bracteatus</name>
    <name type="common">red pineapple</name>
    <dbReference type="NCBI Taxonomy" id="296719"/>
    <lineage>
        <taxon>Eukaryota</taxon>
        <taxon>Viridiplantae</taxon>
        <taxon>Streptophyta</taxon>
        <taxon>Embryophyta</taxon>
        <taxon>Tracheophyta</taxon>
        <taxon>Spermatophyta</taxon>
        <taxon>Magnoliopsida</taxon>
        <taxon>Liliopsida</taxon>
        <taxon>Poales</taxon>
        <taxon>Bromeliaceae</taxon>
        <taxon>Bromelioideae</taxon>
        <taxon>Ananas</taxon>
    </lineage>
</organism>
<accession>A0A6V7QSM8</accession>
<sequence length="161" mass="17518">MVSCWAGPWGVGRGARLGEARRAGPQTRRPARQVAKQAGSACLRVKSHHPPRRIVLGLGFDVPLPLPSPPPSSVDSVAIMPQAMEAKSSKVSGPALVTKRELRETNDAMYYSMWLVDDANIRQILATCTFTCSATLYGSAQVSYDELWTISKAPQKSFHLP</sequence>
<protein>
    <submittedName>
        <fullName evidence="1">Uncharacterized protein</fullName>
    </submittedName>
</protein>
<name>A0A6V7QSM8_ANACO</name>
<dbReference type="EMBL" id="CAJEUB010000012">
    <property type="protein sequence ID" value="CAD1846163.1"/>
    <property type="molecule type" value="Genomic_DNA"/>
</dbReference>
<evidence type="ECO:0000313" key="1">
    <source>
        <dbReference type="EMBL" id="CAD1846163.1"/>
    </source>
</evidence>